<keyword evidence="2" id="KW-1185">Reference proteome</keyword>
<organism evidence="1 2">
    <name type="scientific">Penicillium thymicola</name>
    <dbReference type="NCBI Taxonomy" id="293382"/>
    <lineage>
        <taxon>Eukaryota</taxon>
        <taxon>Fungi</taxon>
        <taxon>Dikarya</taxon>
        <taxon>Ascomycota</taxon>
        <taxon>Pezizomycotina</taxon>
        <taxon>Eurotiomycetes</taxon>
        <taxon>Eurotiomycetidae</taxon>
        <taxon>Eurotiales</taxon>
        <taxon>Aspergillaceae</taxon>
        <taxon>Penicillium</taxon>
    </lineage>
</organism>
<reference evidence="1" key="1">
    <citation type="submission" date="2015-06" db="EMBL/GenBank/DDBJ databases">
        <authorList>
            <person name="Nguyen H."/>
        </authorList>
    </citation>
    <scope>NUCLEOTIDE SEQUENCE</scope>
    <source>
        <strain evidence="1">DAOM 180753</strain>
    </source>
</reference>
<name>A0AAI9TFI0_PENTH</name>
<reference evidence="1" key="2">
    <citation type="journal article" date="2016" name="Fungal Biol.">
        <title>Ochratoxin A production by Penicillium thymicola.</title>
        <authorList>
            <person name="Nguyen H.D.T."/>
            <person name="McMullin D.R."/>
            <person name="Ponomareva E."/>
            <person name="Riley R."/>
            <person name="Pomraning K.R."/>
            <person name="Baker S.E."/>
            <person name="Seifert K.A."/>
        </authorList>
    </citation>
    <scope>NUCLEOTIDE SEQUENCE</scope>
    <source>
        <strain evidence="1">DAOM 180753</strain>
    </source>
</reference>
<evidence type="ECO:0000313" key="2">
    <source>
        <dbReference type="Proteomes" id="UP001227192"/>
    </source>
</evidence>
<accession>A0AAI9TFI0</accession>
<dbReference type="Proteomes" id="UP001227192">
    <property type="component" value="Unassembled WGS sequence"/>
</dbReference>
<proteinExistence type="predicted"/>
<dbReference type="AlphaFoldDB" id="A0AAI9TFI0"/>
<sequence>MTMRRDQNASQQQPIVEETSVIRYHALDPKHIYPFQKRYFDSSMAPVDDDYSFSFSCARASYSEMRDSGAALVRASAMDWSFSPILEVPIFSAIVESNLP</sequence>
<protein>
    <submittedName>
        <fullName evidence="1">Uncharacterized protein</fullName>
    </submittedName>
</protein>
<dbReference type="EMBL" id="LACB01000217">
    <property type="protein sequence ID" value="KAJ9486286.1"/>
    <property type="molecule type" value="Genomic_DNA"/>
</dbReference>
<comment type="caution">
    <text evidence="1">The sequence shown here is derived from an EMBL/GenBank/DDBJ whole genome shotgun (WGS) entry which is preliminary data.</text>
</comment>
<gene>
    <name evidence="1" type="ORF">VN97_g7066</name>
</gene>
<evidence type="ECO:0000313" key="1">
    <source>
        <dbReference type="EMBL" id="KAJ9486286.1"/>
    </source>
</evidence>